<evidence type="ECO:0000313" key="3">
    <source>
        <dbReference type="Proteomes" id="UP000775213"/>
    </source>
</evidence>
<dbReference type="Proteomes" id="UP000775213">
    <property type="component" value="Unassembled WGS sequence"/>
</dbReference>
<evidence type="ECO:0000256" key="1">
    <source>
        <dbReference type="SAM" id="MobiDB-lite"/>
    </source>
</evidence>
<proteinExistence type="predicted"/>
<protein>
    <recommendedName>
        <fullName evidence="4">Disease resistance protein</fullName>
    </recommendedName>
</protein>
<feature type="region of interest" description="Disordered" evidence="1">
    <location>
        <begin position="81"/>
        <end position="100"/>
    </location>
</feature>
<dbReference type="SUPFAM" id="SSF52047">
    <property type="entry name" value="RNI-like"/>
    <property type="match status" value="1"/>
</dbReference>
<dbReference type="InterPro" id="IPR032675">
    <property type="entry name" value="LRR_dom_sf"/>
</dbReference>
<name>A0AAV7G0W7_DENCH</name>
<evidence type="ECO:0008006" key="4">
    <source>
        <dbReference type="Google" id="ProtNLM"/>
    </source>
</evidence>
<comment type="caution">
    <text evidence="2">The sequence shown here is derived from an EMBL/GenBank/DDBJ whole genome shotgun (WGS) entry which is preliminary data.</text>
</comment>
<dbReference type="EMBL" id="JAGFBR010000014">
    <property type="protein sequence ID" value="KAH0455489.1"/>
    <property type="molecule type" value="Genomic_DNA"/>
</dbReference>
<reference evidence="2 3" key="1">
    <citation type="journal article" date="2021" name="Hortic Res">
        <title>Chromosome-scale assembly of the Dendrobium chrysotoxum genome enhances the understanding of orchid evolution.</title>
        <authorList>
            <person name="Zhang Y."/>
            <person name="Zhang G.Q."/>
            <person name="Zhang D."/>
            <person name="Liu X.D."/>
            <person name="Xu X.Y."/>
            <person name="Sun W.H."/>
            <person name="Yu X."/>
            <person name="Zhu X."/>
            <person name="Wang Z.W."/>
            <person name="Zhao X."/>
            <person name="Zhong W.Y."/>
            <person name="Chen H."/>
            <person name="Yin W.L."/>
            <person name="Huang T."/>
            <person name="Niu S.C."/>
            <person name="Liu Z.J."/>
        </authorList>
    </citation>
    <scope>NUCLEOTIDE SEQUENCE [LARGE SCALE GENOMIC DNA]</scope>
    <source>
        <strain evidence="2">Lindl</strain>
    </source>
</reference>
<organism evidence="2 3">
    <name type="scientific">Dendrobium chrysotoxum</name>
    <name type="common">Orchid</name>
    <dbReference type="NCBI Taxonomy" id="161865"/>
    <lineage>
        <taxon>Eukaryota</taxon>
        <taxon>Viridiplantae</taxon>
        <taxon>Streptophyta</taxon>
        <taxon>Embryophyta</taxon>
        <taxon>Tracheophyta</taxon>
        <taxon>Spermatophyta</taxon>
        <taxon>Magnoliopsida</taxon>
        <taxon>Liliopsida</taxon>
        <taxon>Asparagales</taxon>
        <taxon>Orchidaceae</taxon>
        <taxon>Epidendroideae</taxon>
        <taxon>Malaxideae</taxon>
        <taxon>Dendrobiinae</taxon>
        <taxon>Dendrobium</taxon>
    </lineage>
</organism>
<keyword evidence="3" id="KW-1185">Reference proteome</keyword>
<gene>
    <name evidence="2" type="ORF">IEQ34_015521</name>
</gene>
<dbReference type="AlphaFoldDB" id="A0AAV7G0W7"/>
<dbReference type="Gene3D" id="3.80.10.10">
    <property type="entry name" value="Ribonuclease Inhibitor"/>
    <property type="match status" value="1"/>
</dbReference>
<accession>A0AAV7G0W7</accession>
<evidence type="ECO:0000313" key="2">
    <source>
        <dbReference type="EMBL" id="KAH0455489.1"/>
    </source>
</evidence>
<sequence>MMPLRCVNSIQKLKIKDNDELVSFPIDAEQWFLQVSSSLGELDFKRLKSLRSLPSSLTNLSSLKVLSVRKVSQLQVWRAEPQGSHQLVSEPLDEHRDGRD</sequence>